<keyword evidence="3" id="KW-0547">Nucleotide-binding</keyword>
<evidence type="ECO:0000256" key="6">
    <source>
        <dbReference type="ARBA" id="ARBA00048367"/>
    </source>
</evidence>
<reference evidence="9 10" key="1">
    <citation type="submission" date="2016-10" db="EMBL/GenBank/DDBJ databases">
        <title>Proteomics and genomics reveal pathogen-plant mechanisms compatible with a hemibiotrophic lifestyle of Diplodia corticola.</title>
        <authorList>
            <person name="Fernandes I."/>
            <person name="De Jonge R."/>
            <person name="Van De Peer Y."/>
            <person name="Devreese B."/>
            <person name="Alves A."/>
            <person name="Esteves A.C."/>
        </authorList>
    </citation>
    <scope>NUCLEOTIDE SEQUENCE [LARGE SCALE GENOMIC DNA]</scope>
    <source>
        <strain evidence="9 10">CBS 112549</strain>
    </source>
</reference>
<dbReference type="GO" id="GO:0051301">
    <property type="term" value="P:cell division"/>
    <property type="evidence" value="ECO:0007669"/>
    <property type="project" value="UniProtKB-KW"/>
</dbReference>
<evidence type="ECO:0000313" key="9">
    <source>
        <dbReference type="EMBL" id="OJD37059.1"/>
    </source>
</evidence>
<evidence type="ECO:0000256" key="2">
    <source>
        <dbReference type="ARBA" id="ARBA00012425"/>
    </source>
</evidence>
<dbReference type="GO" id="GO:0010468">
    <property type="term" value="P:regulation of gene expression"/>
    <property type="evidence" value="ECO:0007669"/>
    <property type="project" value="TreeGrafter"/>
</dbReference>
<evidence type="ECO:0000259" key="8">
    <source>
        <dbReference type="PROSITE" id="PS50011"/>
    </source>
</evidence>
<dbReference type="GO" id="GO:0005737">
    <property type="term" value="C:cytoplasm"/>
    <property type="evidence" value="ECO:0007669"/>
    <property type="project" value="TreeGrafter"/>
</dbReference>
<dbReference type="PROSITE" id="PS50011">
    <property type="entry name" value="PROTEIN_KINASE_DOM"/>
    <property type="match status" value="1"/>
</dbReference>
<comment type="catalytic activity">
    <reaction evidence="6">
        <text>L-seryl-[protein] + ATP = O-phospho-L-seryl-[protein] + ADP + H(+)</text>
        <dbReference type="Rhea" id="RHEA:17989"/>
        <dbReference type="Rhea" id="RHEA-COMP:9863"/>
        <dbReference type="Rhea" id="RHEA-COMP:11604"/>
        <dbReference type="ChEBI" id="CHEBI:15378"/>
        <dbReference type="ChEBI" id="CHEBI:29999"/>
        <dbReference type="ChEBI" id="CHEBI:30616"/>
        <dbReference type="ChEBI" id="CHEBI:83421"/>
        <dbReference type="ChEBI" id="CHEBI:456216"/>
        <dbReference type="EC" id="2.7.11.22"/>
    </reaction>
</comment>
<evidence type="ECO:0000256" key="7">
    <source>
        <dbReference type="SAM" id="MobiDB-lite"/>
    </source>
</evidence>
<evidence type="ECO:0000256" key="3">
    <source>
        <dbReference type="ARBA" id="ARBA00022741"/>
    </source>
</evidence>
<keyword evidence="9" id="KW-0808">Transferase</keyword>
<sequence length="435" mass="48159">MASADAWRATLSFSDRLATIVNMYGSPSADASVAFPRHDASAARPPDDAAALSPAGPTSCYKRAHPEATPADASKESRALEDAAFAQATTYVDYELRCEAVVQELSSKSPAVEAETPEHDDEIPENTGFHIGKYKNVAHHANGLFSEIYKARRLEDDSSPRASKLVALKVTVPSMMSPPHDSQKEAQLLEIARSEQNHVMPLLETFWQAGGRFVLVFEYMRCDLEQLLSRRELTRTQATNCLRDLFEALEHLHSLGIIHRDVKPSNVLLRSPAGPAFLADFGIAWKDGVRGSEPADQKITDVGTTHYRPPELLFGNTSYGPALDMWAAGCVVAEVACLRERPLFDSGELGSDLALVNSHFQSLGTPNDDVWPEAKRFRDWGKVQFYEYPSRPWSELLPDCNDTARDLVSRLVVYESSRRLTASEALRHDFLKNGA</sequence>
<dbReference type="InterPro" id="IPR000719">
    <property type="entry name" value="Prot_kinase_dom"/>
</dbReference>
<dbReference type="STRING" id="236234.A0A1J9RWP8"/>
<evidence type="ECO:0000256" key="5">
    <source>
        <dbReference type="ARBA" id="ARBA00047811"/>
    </source>
</evidence>
<dbReference type="Gene3D" id="3.30.200.20">
    <property type="entry name" value="Phosphorylase Kinase, domain 1"/>
    <property type="match status" value="1"/>
</dbReference>
<accession>A0A1J9RWP8</accession>
<dbReference type="SMART" id="SM00220">
    <property type="entry name" value="S_TKc"/>
    <property type="match status" value="1"/>
</dbReference>
<protein>
    <recommendedName>
        <fullName evidence="2">cyclin-dependent kinase</fullName>
        <ecNumber evidence="2">2.7.11.22</ecNumber>
    </recommendedName>
</protein>
<name>A0A1J9RWP8_9PEZI</name>
<dbReference type="GO" id="GO:0005524">
    <property type="term" value="F:ATP binding"/>
    <property type="evidence" value="ECO:0007669"/>
    <property type="project" value="UniProtKB-KW"/>
</dbReference>
<dbReference type="GO" id="GO:0010389">
    <property type="term" value="P:regulation of G2/M transition of mitotic cell cycle"/>
    <property type="evidence" value="ECO:0007669"/>
    <property type="project" value="TreeGrafter"/>
</dbReference>
<dbReference type="PANTHER" id="PTHR24056">
    <property type="entry name" value="CELL DIVISION PROTEIN KINASE"/>
    <property type="match status" value="1"/>
</dbReference>
<dbReference type="FunFam" id="1.10.510.10:FF:000924">
    <property type="entry name" value="Cell division protein kinase (Ctk1), putative"/>
    <property type="match status" value="1"/>
</dbReference>
<dbReference type="InterPro" id="IPR008271">
    <property type="entry name" value="Ser/Thr_kinase_AS"/>
</dbReference>
<dbReference type="Proteomes" id="UP000183809">
    <property type="component" value="Unassembled WGS sequence"/>
</dbReference>
<comment type="similarity">
    <text evidence="1">Belongs to the protein kinase superfamily. CMGC Ser/Thr protein kinase family. CDC2/CDKX subfamily.</text>
</comment>
<feature type="compositionally biased region" description="Basic and acidic residues" evidence="7">
    <location>
        <begin position="37"/>
        <end position="47"/>
    </location>
</feature>
<keyword evidence="9" id="KW-0418">Kinase</keyword>
<dbReference type="PROSITE" id="PS00108">
    <property type="entry name" value="PROTEIN_KINASE_ST"/>
    <property type="match status" value="1"/>
</dbReference>
<gene>
    <name evidence="9" type="ORF">BKCO1_8000109</name>
</gene>
<dbReference type="GO" id="GO:0005634">
    <property type="term" value="C:nucleus"/>
    <property type="evidence" value="ECO:0007669"/>
    <property type="project" value="TreeGrafter"/>
</dbReference>
<dbReference type="GO" id="GO:0030332">
    <property type="term" value="F:cyclin binding"/>
    <property type="evidence" value="ECO:0007669"/>
    <property type="project" value="TreeGrafter"/>
</dbReference>
<keyword evidence="10" id="KW-1185">Reference proteome</keyword>
<keyword evidence="4" id="KW-0067">ATP-binding</keyword>
<dbReference type="GO" id="GO:0000082">
    <property type="term" value="P:G1/S transition of mitotic cell cycle"/>
    <property type="evidence" value="ECO:0007669"/>
    <property type="project" value="TreeGrafter"/>
</dbReference>
<organism evidence="9 10">
    <name type="scientific">Diplodia corticola</name>
    <dbReference type="NCBI Taxonomy" id="236234"/>
    <lineage>
        <taxon>Eukaryota</taxon>
        <taxon>Fungi</taxon>
        <taxon>Dikarya</taxon>
        <taxon>Ascomycota</taxon>
        <taxon>Pezizomycotina</taxon>
        <taxon>Dothideomycetes</taxon>
        <taxon>Dothideomycetes incertae sedis</taxon>
        <taxon>Botryosphaeriales</taxon>
        <taxon>Botryosphaeriaceae</taxon>
        <taxon>Diplodia</taxon>
    </lineage>
</organism>
<dbReference type="GO" id="GO:0007165">
    <property type="term" value="P:signal transduction"/>
    <property type="evidence" value="ECO:0007669"/>
    <property type="project" value="TreeGrafter"/>
</dbReference>
<comment type="caution">
    <text evidence="9">The sequence shown here is derived from an EMBL/GenBank/DDBJ whole genome shotgun (WGS) entry which is preliminary data.</text>
</comment>
<proteinExistence type="inferred from homology"/>
<comment type="catalytic activity">
    <reaction evidence="5">
        <text>L-threonyl-[protein] + ATP = O-phospho-L-threonyl-[protein] + ADP + H(+)</text>
        <dbReference type="Rhea" id="RHEA:46608"/>
        <dbReference type="Rhea" id="RHEA-COMP:11060"/>
        <dbReference type="Rhea" id="RHEA-COMP:11605"/>
        <dbReference type="ChEBI" id="CHEBI:15378"/>
        <dbReference type="ChEBI" id="CHEBI:30013"/>
        <dbReference type="ChEBI" id="CHEBI:30616"/>
        <dbReference type="ChEBI" id="CHEBI:61977"/>
        <dbReference type="ChEBI" id="CHEBI:456216"/>
        <dbReference type="EC" id="2.7.11.22"/>
    </reaction>
</comment>
<dbReference type="EC" id="2.7.11.22" evidence="2"/>
<dbReference type="RefSeq" id="XP_020133300.1">
    <property type="nucleotide sequence ID" value="XM_020279202.1"/>
</dbReference>
<dbReference type="GO" id="GO:0004693">
    <property type="term" value="F:cyclin-dependent protein serine/threonine kinase activity"/>
    <property type="evidence" value="ECO:0007669"/>
    <property type="project" value="UniProtKB-EC"/>
</dbReference>
<evidence type="ECO:0000256" key="4">
    <source>
        <dbReference type="ARBA" id="ARBA00022840"/>
    </source>
</evidence>
<dbReference type="SUPFAM" id="SSF56112">
    <property type="entry name" value="Protein kinase-like (PK-like)"/>
    <property type="match status" value="1"/>
</dbReference>
<keyword evidence="9" id="KW-0131">Cell cycle</keyword>
<dbReference type="EMBL" id="MNUE01000008">
    <property type="protein sequence ID" value="OJD37059.1"/>
    <property type="molecule type" value="Genomic_DNA"/>
</dbReference>
<dbReference type="Gene3D" id="1.10.510.10">
    <property type="entry name" value="Transferase(Phosphotransferase) domain 1"/>
    <property type="match status" value="1"/>
</dbReference>
<keyword evidence="9" id="KW-0132">Cell division</keyword>
<feature type="domain" description="Protein kinase" evidence="8">
    <location>
        <begin position="134"/>
        <end position="431"/>
    </location>
</feature>
<dbReference type="Pfam" id="PF00069">
    <property type="entry name" value="Pkinase"/>
    <property type="match status" value="1"/>
</dbReference>
<dbReference type="PANTHER" id="PTHR24056:SF576">
    <property type="entry name" value="SERINE_THREONINE-PROTEIN KINASE CSK1"/>
    <property type="match status" value="1"/>
</dbReference>
<dbReference type="InterPro" id="IPR011009">
    <property type="entry name" value="Kinase-like_dom_sf"/>
</dbReference>
<dbReference type="InterPro" id="IPR050108">
    <property type="entry name" value="CDK"/>
</dbReference>
<dbReference type="GeneID" id="31019464"/>
<dbReference type="GO" id="GO:0000307">
    <property type="term" value="C:cyclin-dependent protein kinase holoenzyme complex"/>
    <property type="evidence" value="ECO:0007669"/>
    <property type="project" value="TreeGrafter"/>
</dbReference>
<evidence type="ECO:0000256" key="1">
    <source>
        <dbReference type="ARBA" id="ARBA00006485"/>
    </source>
</evidence>
<dbReference type="AlphaFoldDB" id="A0A1J9RWP8"/>
<dbReference type="OrthoDB" id="413582at2759"/>
<feature type="region of interest" description="Disordered" evidence="7">
    <location>
        <begin position="37"/>
        <end position="76"/>
    </location>
</feature>
<evidence type="ECO:0000313" key="10">
    <source>
        <dbReference type="Proteomes" id="UP000183809"/>
    </source>
</evidence>